<protein>
    <submittedName>
        <fullName evidence="1">Uncharacterized protein</fullName>
    </submittedName>
</protein>
<comment type="caution">
    <text evidence="1">The sequence shown here is derived from an EMBL/GenBank/DDBJ whole genome shotgun (WGS) entry which is preliminary data.</text>
</comment>
<evidence type="ECO:0000313" key="1">
    <source>
        <dbReference type="EMBL" id="EEI89876.1"/>
    </source>
</evidence>
<accession>C2G4R3</accession>
<name>C2G4R3_SPHSI</name>
<proteinExistence type="predicted"/>
<dbReference type="EMBL" id="ACHB01000099">
    <property type="protein sequence ID" value="EEI89876.1"/>
    <property type="molecule type" value="Genomic_DNA"/>
</dbReference>
<sequence length="70" mass="7977">MEQAKSIQKAIQAIKQKEPVHIQFAGDGKLVFKRINPFLLVYRIPESGKDQMISALAKSEVSFLIARKRH</sequence>
<reference evidence="1 2" key="1">
    <citation type="submission" date="2009-01" db="EMBL/GenBank/DDBJ databases">
        <authorList>
            <person name="Qin X."/>
            <person name="Bachman B."/>
            <person name="Battles P."/>
            <person name="Bell A."/>
            <person name="Bess C."/>
            <person name="Bickham C."/>
            <person name="Chaboub L."/>
            <person name="Chen D."/>
            <person name="Coyle M."/>
            <person name="Deiros D.R."/>
            <person name="Dinh H."/>
            <person name="Forbes L."/>
            <person name="Fowler G."/>
            <person name="Francisco L."/>
            <person name="Fu Q."/>
            <person name="Gubbala S."/>
            <person name="Hale W."/>
            <person name="Han Y."/>
            <person name="Hemphill L."/>
            <person name="Highlander S.K."/>
            <person name="Hirani K."/>
            <person name="Hogues M."/>
            <person name="Jackson L."/>
            <person name="Jakkamsetti A."/>
            <person name="Javaid M."/>
            <person name="Jiang H."/>
            <person name="Korchina V."/>
            <person name="Kovar C."/>
            <person name="Lara F."/>
            <person name="Lee S."/>
            <person name="Mata R."/>
            <person name="Mathew T."/>
            <person name="Moen C."/>
            <person name="Morales K."/>
            <person name="Munidasa M."/>
            <person name="Nazareth L."/>
            <person name="Ngo R."/>
            <person name="Nguyen L."/>
            <person name="Okwuonu G."/>
            <person name="Ongeri F."/>
            <person name="Patil S."/>
            <person name="Petrosino J."/>
            <person name="Pham C."/>
            <person name="Pham P."/>
            <person name="Pu L.-L."/>
            <person name="Puazo M."/>
            <person name="Raj R."/>
            <person name="Reid J."/>
            <person name="Rouhana J."/>
            <person name="Saada N."/>
            <person name="Shang Y."/>
            <person name="Simmons D."/>
            <person name="Thornton R."/>
            <person name="Warren J."/>
            <person name="Weissenberger G."/>
            <person name="Zhang J."/>
            <person name="Zhang L."/>
            <person name="Zhou C."/>
            <person name="Zhu D."/>
            <person name="Muzny D."/>
            <person name="Worley K."/>
            <person name="Gibbs R."/>
        </authorList>
    </citation>
    <scope>NUCLEOTIDE SEQUENCE [LARGE SCALE GENOMIC DNA]</scope>
    <source>
        <strain evidence="1 2">ATCC 33300</strain>
    </source>
</reference>
<gene>
    <name evidence="1" type="ORF">HMPREF0765_4569</name>
</gene>
<organism evidence="1 2">
    <name type="scientific">Sphingobacterium spiritivorum ATCC 33300</name>
    <dbReference type="NCBI Taxonomy" id="525372"/>
    <lineage>
        <taxon>Bacteria</taxon>
        <taxon>Pseudomonadati</taxon>
        <taxon>Bacteroidota</taxon>
        <taxon>Sphingobacteriia</taxon>
        <taxon>Sphingobacteriales</taxon>
        <taxon>Sphingobacteriaceae</taxon>
        <taxon>Sphingobacterium</taxon>
    </lineage>
</organism>
<dbReference type="Proteomes" id="UP000006241">
    <property type="component" value="Unassembled WGS sequence"/>
</dbReference>
<dbReference type="AlphaFoldDB" id="C2G4R3"/>
<evidence type="ECO:0000313" key="2">
    <source>
        <dbReference type="Proteomes" id="UP000006241"/>
    </source>
</evidence>
<dbReference type="HOGENOM" id="CLU_2755821_0_0_10"/>
<dbReference type="RefSeq" id="WP_003004543.1">
    <property type="nucleotide sequence ID" value="NZ_GG668630.1"/>
</dbReference>